<comment type="subcellular location">
    <subcellularLocation>
        <location evidence="1">Cell membrane</location>
        <topology evidence="1">Multi-pass membrane protein</topology>
    </subcellularLocation>
</comment>
<accession>A0A5R9GDZ8</accession>
<feature type="transmembrane region" description="Helical" evidence="7">
    <location>
        <begin position="102"/>
        <end position="126"/>
    </location>
</feature>
<feature type="transmembrane region" description="Helical" evidence="7">
    <location>
        <begin position="339"/>
        <end position="360"/>
    </location>
</feature>
<evidence type="ECO:0000313" key="10">
    <source>
        <dbReference type="Proteomes" id="UP000309676"/>
    </source>
</evidence>
<keyword evidence="10" id="KW-1185">Reference proteome</keyword>
<evidence type="ECO:0000256" key="5">
    <source>
        <dbReference type="ARBA" id="ARBA00022989"/>
    </source>
</evidence>
<keyword evidence="3" id="KW-1003">Cell membrane</keyword>
<feature type="transmembrane region" description="Helical" evidence="7">
    <location>
        <begin position="205"/>
        <end position="228"/>
    </location>
</feature>
<feature type="transmembrane region" description="Helical" evidence="7">
    <location>
        <begin position="248"/>
        <end position="268"/>
    </location>
</feature>
<feature type="transmembrane region" description="Helical" evidence="7">
    <location>
        <begin position="304"/>
        <end position="327"/>
    </location>
</feature>
<name>A0A5R9GDZ8_9BACL</name>
<feature type="domain" description="Major facilitator superfamily (MFS) profile" evidence="8">
    <location>
        <begin position="7"/>
        <end position="390"/>
    </location>
</feature>
<dbReference type="PANTHER" id="PTHR43414:SF1">
    <property type="entry name" value="PEPTIDE PERMEASE"/>
    <property type="match status" value="1"/>
</dbReference>
<dbReference type="SUPFAM" id="SSF103473">
    <property type="entry name" value="MFS general substrate transporter"/>
    <property type="match status" value="1"/>
</dbReference>
<dbReference type="PROSITE" id="PS50850">
    <property type="entry name" value="MFS"/>
    <property type="match status" value="1"/>
</dbReference>
<gene>
    <name evidence="9" type="ORF">FE782_07980</name>
</gene>
<feature type="transmembrane region" description="Helical" evidence="7">
    <location>
        <begin position="138"/>
        <end position="160"/>
    </location>
</feature>
<dbReference type="EMBL" id="VCIW01000004">
    <property type="protein sequence ID" value="TLS52566.1"/>
    <property type="molecule type" value="Genomic_DNA"/>
</dbReference>
<dbReference type="GO" id="GO:0022857">
    <property type="term" value="F:transmembrane transporter activity"/>
    <property type="evidence" value="ECO:0007669"/>
    <property type="project" value="InterPro"/>
</dbReference>
<organism evidence="9 10">
    <name type="scientific">Paenibacillus antri</name>
    <dbReference type="NCBI Taxonomy" id="2582848"/>
    <lineage>
        <taxon>Bacteria</taxon>
        <taxon>Bacillati</taxon>
        <taxon>Bacillota</taxon>
        <taxon>Bacilli</taxon>
        <taxon>Bacillales</taxon>
        <taxon>Paenibacillaceae</taxon>
        <taxon>Paenibacillus</taxon>
    </lineage>
</organism>
<keyword evidence="4 7" id="KW-0812">Transmembrane</keyword>
<evidence type="ECO:0000256" key="2">
    <source>
        <dbReference type="ARBA" id="ARBA00022448"/>
    </source>
</evidence>
<proteinExistence type="predicted"/>
<feature type="transmembrane region" description="Helical" evidence="7">
    <location>
        <begin position="166"/>
        <end position="184"/>
    </location>
</feature>
<feature type="transmembrane region" description="Helical" evidence="7">
    <location>
        <begin position="77"/>
        <end position="96"/>
    </location>
</feature>
<dbReference type="InterPro" id="IPR011701">
    <property type="entry name" value="MFS"/>
</dbReference>
<dbReference type="InterPro" id="IPR020846">
    <property type="entry name" value="MFS_dom"/>
</dbReference>
<feature type="transmembrane region" description="Helical" evidence="7">
    <location>
        <begin position="366"/>
        <end position="386"/>
    </location>
</feature>
<dbReference type="InterPro" id="IPR036259">
    <property type="entry name" value="MFS_trans_sf"/>
</dbReference>
<evidence type="ECO:0000256" key="3">
    <source>
        <dbReference type="ARBA" id="ARBA00022475"/>
    </source>
</evidence>
<sequence length="406" mass="43817">MESWKRTMWILWFGVLLCSASYTMSVPFLPLFLFELGVSEKDVNWWAGVVHSSAFFVGAIMAPLWGSVADKYGRKKMVLRAGFSLALIYALIGFVHTPWELVVVRLLHGFVGGFVPASMAIVSSVAPKEKMGWSLGMMQAGTMSGGILGPVIGGLLAEWFGMRMSFVAAGTLIFAATSAVLFTVREGRPAEPSKRSSVRADLANVFRQKALLSMLLLLVAFQMTYNMIQPLLTLHIADLQGSVEDAALTSGFVFALIGIAGIVASPFWGRTGERLGYPKVLTVCFAGSAVAIASQFFITELWLFTLIQFCFGLFMAGIVPSVNTLMVRSTPDDFRGRSFGLTASANQSGSMIGPLLGGGLGAFLSFQWIFVTAGLLYAALGAIVWFSSGKGGREDAVPMKIERRSM</sequence>
<feature type="transmembrane region" description="Helical" evidence="7">
    <location>
        <begin position="9"/>
        <end position="33"/>
    </location>
</feature>
<dbReference type="PRINTS" id="PR01035">
    <property type="entry name" value="TCRTETA"/>
</dbReference>
<reference evidence="9 10" key="1">
    <citation type="submission" date="2019-05" db="EMBL/GenBank/DDBJ databases">
        <authorList>
            <person name="Narsing Rao M.P."/>
            <person name="Li W.J."/>
        </authorList>
    </citation>
    <scope>NUCLEOTIDE SEQUENCE [LARGE SCALE GENOMIC DNA]</scope>
    <source>
        <strain evidence="9 10">SYSU_K30003</strain>
    </source>
</reference>
<dbReference type="Proteomes" id="UP000309676">
    <property type="component" value="Unassembled WGS sequence"/>
</dbReference>
<dbReference type="Pfam" id="PF07690">
    <property type="entry name" value="MFS_1"/>
    <property type="match status" value="1"/>
</dbReference>
<evidence type="ECO:0000259" key="8">
    <source>
        <dbReference type="PROSITE" id="PS50850"/>
    </source>
</evidence>
<evidence type="ECO:0000313" key="9">
    <source>
        <dbReference type="EMBL" id="TLS52566.1"/>
    </source>
</evidence>
<dbReference type="InterPro" id="IPR001958">
    <property type="entry name" value="Tet-R_TetA/multi-R_MdtG-like"/>
</dbReference>
<protein>
    <submittedName>
        <fullName evidence="9">Multidrug efflux MFS transporter</fullName>
    </submittedName>
</protein>
<keyword evidence="2" id="KW-0813">Transport</keyword>
<dbReference type="OrthoDB" id="65739at2"/>
<dbReference type="PANTHER" id="PTHR43414">
    <property type="entry name" value="MULTIDRUG RESISTANCE PROTEIN MDTG"/>
    <property type="match status" value="1"/>
</dbReference>
<dbReference type="GO" id="GO:0005886">
    <property type="term" value="C:plasma membrane"/>
    <property type="evidence" value="ECO:0007669"/>
    <property type="project" value="UniProtKB-SubCell"/>
</dbReference>
<keyword evidence="5 7" id="KW-1133">Transmembrane helix</keyword>
<comment type="caution">
    <text evidence="9">The sequence shown here is derived from an EMBL/GenBank/DDBJ whole genome shotgun (WGS) entry which is preliminary data.</text>
</comment>
<evidence type="ECO:0000256" key="1">
    <source>
        <dbReference type="ARBA" id="ARBA00004651"/>
    </source>
</evidence>
<dbReference type="RefSeq" id="WP_138193557.1">
    <property type="nucleotide sequence ID" value="NZ_VCIW01000004.1"/>
</dbReference>
<dbReference type="AlphaFoldDB" id="A0A5R9GDZ8"/>
<evidence type="ECO:0000256" key="4">
    <source>
        <dbReference type="ARBA" id="ARBA00022692"/>
    </source>
</evidence>
<dbReference type="Gene3D" id="1.20.1250.20">
    <property type="entry name" value="MFS general substrate transporter like domains"/>
    <property type="match status" value="2"/>
</dbReference>
<evidence type="ECO:0000256" key="6">
    <source>
        <dbReference type="ARBA" id="ARBA00023136"/>
    </source>
</evidence>
<keyword evidence="6 7" id="KW-0472">Membrane</keyword>
<feature type="transmembrane region" description="Helical" evidence="7">
    <location>
        <begin position="45"/>
        <end position="65"/>
    </location>
</feature>
<feature type="transmembrane region" description="Helical" evidence="7">
    <location>
        <begin position="280"/>
        <end position="298"/>
    </location>
</feature>
<evidence type="ECO:0000256" key="7">
    <source>
        <dbReference type="SAM" id="Phobius"/>
    </source>
</evidence>